<dbReference type="InterPro" id="IPR000757">
    <property type="entry name" value="Beta-glucanase-like"/>
</dbReference>
<dbReference type="SUPFAM" id="SSF49899">
    <property type="entry name" value="Concanavalin A-like lectins/glucanases"/>
    <property type="match status" value="1"/>
</dbReference>
<dbReference type="PROSITE" id="PS51762">
    <property type="entry name" value="GH16_2"/>
    <property type="match status" value="1"/>
</dbReference>
<dbReference type="GO" id="GO:0005975">
    <property type="term" value="P:carbohydrate metabolic process"/>
    <property type="evidence" value="ECO:0007669"/>
    <property type="project" value="InterPro"/>
</dbReference>
<dbReference type="Pfam" id="PF00722">
    <property type="entry name" value="Glyco_hydro_16"/>
    <property type="match status" value="1"/>
</dbReference>
<dbReference type="PANTHER" id="PTHR10963:SF55">
    <property type="entry name" value="GLYCOSIDE HYDROLASE FAMILY 16 PROTEIN"/>
    <property type="match status" value="1"/>
</dbReference>
<dbReference type="PANTHER" id="PTHR10963">
    <property type="entry name" value="GLYCOSYL HYDROLASE-RELATED"/>
    <property type="match status" value="1"/>
</dbReference>
<evidence type="ECO:0000313" key="4">
    <source>
        <dbReference type="Proteomes" id="UP000233618"/>
    </source>
</evidence>
<reference evidence="3 4" key="1">
    <citation type="journal article" date="2017" name="Front. Microbiol.">
        <title>Labilibaculum manganireducens gen. nov., sp. nov. and Labilibaculum filiforme sp. nov., Novel Bacteroidetes Isolated from Subsurface Sediments of the Baltic Sea.</title>
        <authorList>
            <person name="Vandieken V."/>
            <person name="Marshall I.P."/>
            <person name="Niemann H."/>
            <person name="Engelen B."/>
            <person name="Cypionka H."/>
        </authorList>
    </citation>
    <scope>NUCLEOTIDE SEQUENCE [LARGE SCALE GENOMIC DNA]</scope>
    <source>
        <strain evidence="3 4">59.10-2M</strain>
    </source>
</reference>
<accession>A0A2N3HWE4</accession>
<dbReference type="Gene3D" id="2.60.120.200">
    <property type="match status" value="1"/>
</dbReference>
<comment type="similarity">
    <text evidence="1">Belongs to the glycosyl hydrolase 16 family.</text>
</comment>
<dbReference type="InterPro" id="IPR013320">
    <property type="entry name" value="ConA-like_dom_sf"/>
</dbReference>
<dbReference type="CDD" id="cd00413">
    <property type="entry name" value="Glyco_hydrolase_16"/>
    <property type="match status" value="1"/>
</dbReference>
<keyword evidence="4" id="KW-1185">Reference proteome</keyword>
<evidence type="ECO:0000256" key="1">
    <source>
        <dbReference type="ARBA" id="ARBA00006865"/>
    </source>
</evidence>
<dbReference type="EMBL" id="MVDE01000036">
    <property type="protein sequence ID" value="PKQ62361.1"/>
    <property type="molecule type" value="Genomic_DNA"/>
</dbReference>
<comment type="caution">
    <text evidence="3">The sequence shown here is derived from an EMBL/GenBank/DDBJ whole genome shotgun (WGS) entry which is preliminary data.</text>
</comment>
<dbReference type="GO" id="GO:0004553">
    <property type="term" value="F:hydrolase activity, hydrolyzing O-glycosyl compounds"/>
    <property type="evidence" value="ECO:0007669"/>
    <property type="project" value="InterPro"/>
</dbReference>
<evidence type="ECO:0000313" key="3">
    <source>
        <dbReference type="EMBL" id="PKQ62361.1"/>
    </source>
</evidence>
<feature type="domain" description="GH16" evidence="2">
    <location>
        <begin position="220"/>
        <end position="470"/>
    </location>
</feature>
<sequence>MSFFLAYKLRKASDTLDIENNRDTLRKDFEDFKSFSVSEELKDYYDLEAYIQSEKFKSNRKTIESKCYKKSDLFKDEKDFKRFQRSKKFKTYFRLKGSNELSTFELTKVSDEISRFKELDSIVHSANFNKKEQLEELKEFKLMKSSQHIKDFFKFEKSKSYKIYNELEDSKELEEYLKLEEKISSEEFREEKADLLDKKRFEKTDDYKKLQEYLALKESDRYKKYFELKNKNPFGELNKWELSFSEEFDSKQLDEEKWINKYFWGEELLNKGYSLNSDLHTFTEGKNIDHAASSILLQARKEKHQGLLWKPTMGFVPTEFDYTSAIINTGKSFRQKYGRFEAKIKLTNPNQVMHSFWMVADKNSPHIDVLKTSGDGKLLIGNYWGSENQIHSKHFKIKGIDLSKGYFIYTLDWNKNELVWKINDVVVKTQTEGVPQDPMYLNFSMGITKEQANVNASLEIDWVRCYKIKE</sequence>
<gene>
    <name evidence="3" type="ORF">BZG01_17580</name>
</gene>
<organism evidence="3 4">
    <name type="scientific">Labilibaculum manganireducens</name>
    <dbReference type="NCBI Taxonomy" id="1940525"/>
    <lineage>
        <taxon>Bacteria</taxon>
        <taxon>Pseudomonadati</taxon>
        <taxon>Bacteroidota</taxon>
        <taxon>Bacteroidia</taxon>
        <taxon>Marinilabiliales</taxon>
        <taxon>Marinifilaceae</taxon>
        <taxon>Labilibaculum</taxon>
    </lineage>
</organism>
<proteinExistence type="inferred from homology"/>
<dbReference type="AlphaFoldDB" id="A0A2N3HWE4"/>
<dbReference type="InterPro" id="IPR050546">
    <property type="entry name" value="Glycosyl_Hydrlase_16"/>
</dbReference>
<dbReference type="Proteomes" id="UP000233618">
    <property type="component" value="Unassembled WGS sequence"/>
</dbReference>
<protein>
    <recommendedName>
        <fullName evidence="2">GH16 domain-containing protein</fullName>
    </recommendedName>
</protein>
<evidence type="ECO:0000259" key="2">
    <source>
        <dbReference type="PROSITE" id="PS51762"/>
    </source>
</evidence>
<dbReference type="RefSeq" id="WP_101311163.1">
    <property type="nucleotide sequence ID" value="NZ_MVDE01000036.1"/>
</dbReference>
<name>A0A2N3HWE4_9BACT</name>